<dbReference type="CDD" id="cd00221">
    <property type="entry name" value="Vsr"/>
    <property type="match status" value="1"/>
</dbReference>
<evidence type="ECO:0000256" key="2">
    <source>
        <dbReference type="ARBA" id="ARBA00022759"/>
    </source>
</evidence>
<dbReference type="Pfam" id="PF03852">
    <property type="entry name" value="Vsr"/>
    <property type="match status" value="1"/>
</dbReference>
<comment type="caution">
    <text evidence="6">The sequence shown here is derived from an EMBL/GenBank/DDBJ whole genome shotgun (WGS) entry which is preliminary data.</text>
</comment>
<keyword evidence="5" id="KW-0234">DNA repair</keyword>
<protein>
    <recommendedName>
        <fullName evidence="7">Very short patch repair endonuclease</fullName>
    </recommendedName>
</protein>
<keyword evidence="4" id="KW-0378">Hydrolase</keyword>
<dbReference type="AlphaFoldDB" id="A0A0F9AKP2"/>
<dbReference type="EMBL" id="LAZR01054206">
    <property type="protein sequence ID" value="KKK79049.1"/>
    <property type="molecule type" value="Genomic_DNA"/>
</dbReference>
<organism evidence="6">
    <name type="scientific">marine sediment metagenome</name>
    <dbReference type="NCBI Taxonomy" id="412755"/>
    <lineage>
        <taxon>unclassified sequences</taxon>
        <taxon>metagenomes</taxon>
        <taxon>ecological metagenomes</taxon>
    </lineage>
</organism>
<dbReference type="GO" id="GO:0004519">
    <property type="term" value="F:endonuclease activity"/>
    <property type="evidence" value="ECO:0007669"/>
    <property type="project" value="UniProtKB-KW"/>
</dbReference>
<proteinExistence type="predicted"/>
<dbReference type="Gene3D" id="3.40.960.10">
    <property type="entry name" value="VSR Endonuclease"/>
    <property type="match status" value="1"/>
</dbReference>
<sequence>MADKFDKKTRSRVMATIKNKNTKPEVNIRKELFAKGLRYRIHNKKLPGCPDIVFPKYKAVIFIHGCFWHHHDCKLGKLPSTNVAFWKEKLEKNEKRDRRNIVELKDMGWKVKIIWLCQLKDRKNLHSADSIIEIIKWIKNQ</sequence>
<evidence type="ECO:0000256" key="3">
    <source>
        <dbReference type="ARBA" id="ARBA00022763"/>
    </source>
</evidence>
<gene>
    <name evidence="6" type="ORF">LCGC14_2837420</name>
</gene>
<reference evidence="6" key="1">
    <citation type="journal article" date="2015" name="Nature">
        <title>Complex archaea that bridge the gap between prokaryotes and eukaryotes.</title>
        <authorList>
            <person name="Spang A."/>
            <person name="Saw J.H."/>
            <person name="Jorgensen S.L."/>
            <person name="Zaremba-Niedzwiedzka K."/>
            <person name="Martijn J."/>
            <person name="Lind A.E."/>
            <person name="van Eijk R."/>
            <person name="Schleper C."/>
            <person name="Guy L."/>
            <person name="Ettema T.J."/>
        </authorList>
    </citation>
    <scope>NUCLEOTIDE SEQUENCE</scope>
</reference>
<dbReference type="InterPro" id="IPR011335">
    <property type="entry name" value="Restrct_endonuc-II-like"/>
</dbReference>
<dbReference type="InterPro" id="IPR004603">
    <property type="entry name" value="DNA_mismatch_endonuc_vsr"/>
</dbReference>
<keyword evidence="2" id="KW-0255">Endonuclease</keyword>
<keyword evidence="3" id="KW-0227">DNA damage</keyword>
<accession>A0A0F9AKP2</accession>
<name>A0A0F9AKP2_9ZZZZ</name>
<evidence type="ECO:0008006" key="7">
    <source>
        <dbReference type="Google" id="ProtNLM"/>
    </source>
</evidence>
<dbReference type="NCBIfam" id="TIGR00632">
    <property type="entry name" value="vsr"/>
    <property type="match status" value="1"/>
</dbReference>
<evidence type="ECO:0000256" key="4">
    <source>
        <dbReference type="ARBA" id="ARBA00022801"/>
    </source>
</evidence>
<dbReference type="PIRSF" id="PIRSF018267">
    <property type="entry name" value="VSR_endonuc"/>
    <property type="match status" value="1"/>
</dbReference>
<evidence type="ECO:0000313" key="6">
    <source>
        <dbReference type="EMBL" id="KKK79049.1"/>
    </source>
</evidence>
<dbReference type="GO" id="GO:0016787">
    <property type="term" value="F:hydrolase activity"/>
    <property type="evidence" value="ECO:0007669"/>
    <property type="project" value="UniProtKB-KW"/>
</dbReference>
<evidence type="ECO:0000256" key="1">
    <source>
        <dbReference type="ARBA" id="ARBA00022722"/>
    </source>
</evidence>
<evidence type="ECO:0000256" key="5">
    <source>
        <dbReference type="ARBA" id="ARBA00023204"/>
    </source>
</evidence>
<keyword evidence="1" id="KW-0540">Nuclease</keyword>
<dbReference type="SUPFAM" id="SSF52980">
    <property type="entry name" value="Restriction endonuclease-like"/>
    <property type="match status" value="1"/>
</dbReference>
<dbReference type="GO" id="GO:0006298">
    <property type="term" value="P:mismatch repair"/>
    <property type="evidence" value="ECO:0007669"/>
    <property type="project" value="InterPro"/>
</dbReference>